<sequence>MIDIVIRPDSISLVGSMKRIVISATKEVTFVLSLKESDVPIVQHTYTPNSKGRIEIRLEDILSPLLYFELKDVDTAYRQEHIAQVFEVSLKDSEAVRSFTFTAIRAGVDQLADSAENFLMTNFLTWQPTVKPVTYHTPEFLTYYAMVDAVVKCKIYYTTDLLGQELTRDKTIVLANLSKDAAWTIPVQYAIIAGKSKVTPSFYDVWIEDSAGDCITYVQRYFASDIKSEEEQWILFENSLGGIDTFRAYGNVELNAKHEHKIAEIEDNAEEYRVDTERMFKKNTGHLNKEERQWLLDFFPSLDKYIYINNHIRKIVVTDSDVNYEAKELPSNYNFTFKFADARPYLNLSRGDIPTEMLDVKVPDLGSFTIAPRLVEFQRLNLSGGALFPVQNPYADEWNVTTIAAIIDFIVEVLEKSYSANGGVGHTHTNYSLLQSLSLLNGYLLENGNKIKAGYADKARDLEEPVDDRFLSKLKADTAKELITFLKGITFGDSVQNIGFAKGLNGFGVWLDAKGRAHGQIDYLEVIGKAIFRSLQIDEYKHIGGNIVLSGANAIIEKVVPVTGGWKCYLHTDDGDKAITNDWLPGDQALCQTFNIRAGVYESVSNTYYWRCVSEVGQKTDTEEAYIVITDDDAYRDKSIENDEPKAGDNVVLCGHNTLWDIAHGVEPTLHRHRMNVTMITTSKEEGGTIEVYRNIHDFSLNKGNAIFHLSSDKIYMNSRNFEWVSSDGERIPNVLYRGDWTLGTVAAKYEAWYYSGGTWLSLVDGNTDEPTEQSPKWKKYAAKGEDGTSPYTVRVQSESGGNVIHNGQGEIVLVAAVFHGEQDITSTLQPYNFSWVIQTGNTDFDKAWNTRHAAVGNSITVRAEEVSLKAQIDCMVEIER</sequence>
<dbReference type="Proteomes" id="UP000003610">
    <property type="component" value="Unassembled WGS sequence"/>
</dbReference>
<proteinExistence type="predicted"/>
<comment type="caution">
    <text evidence="1">The sequence shown here is derived from an EMBL/GenBank/DDBJ whole genome shotgun (WGS) entry which is preliminary data.</text>
</comment>
<dbReference type="RefSeq" id="WP_004355890.1">
    <property type="nucleotide sequence ID" value="NZ_AEDO01000013.1"/>
</dbReference>
<dbReference type="STRING" id="866771.HMPREF9296_2496"/>
<dbReference type="eggNOG" id="ENOG50332RD">
    <property type="taxonomic scope" value="Bacteria"/>
</dbReference>
<evidence type="ECO:0000313" key="2">
    <source>
        <dbReference type="Proteomes" id="UP000003610"/>
    </source>
</evidence>
<reference evidence="1 2" key="1">
    <citation type="submission" date="2010-08" db="EMBL/GenBank/DDBJ databases">
        <authorList>
            <person name="Durkin A.S."/>
            <person name="Madupu R."/>
            <person name="Torralba M."/>
            <person name="Gillis M."/>
            <person name="Methe B."/>
            <person name="Sutton G."/>
            <person name="Nelson K.E."/>
        </authorList>
    </citation>
    <scope>NUCLEOTIDE SEQUENCE [LARGE SCALE GENOMIC DNA]</scope>
    <source>
        <strain evidence="1 2">FB035-09AN</strain>
    </source>
</reference>
<organism evidence="1 2">
    <name type="scientific">Prevotella disiens FB035-09AN</name>
    <dbReference type="NCBI Taxonomy" id="866771"/>
    <lineage>
        <taxon>Bacteria</taxon>
        <taxon>Pseudomonadati</taxon>
        <taxon>Bacteroidota</taxon>
        <taxon>Bacteroidia</taxon>
        <taxon>Bacteroidales</taxon>
        <taxon>Prevotellaceae</taxon>
        <taxon>Prevotella</taxon>
    </lineage>
</organism>
<name>E1KNW0_9BACT</name>
<dbReference type="AlphaFoldDB" id="E1KNW0"/>
<dbReference type="EMBL" id="AEDO01000013">
    <property type="protein sequence ID" value="EFL46935.1"/>
    <property type="molecule type" value="Genomic_DNA"/>
</dbReference>
<evidence type="ECO:0000313" key="1">
    <source>
        <dbReference type="EMBL" id="EFL46935.1"/>
    </source>
</evidence>
<gene>
    <name evidence="1" type="ORF">HMPREF9296_2496</name>
</gene>
<protein>
    <submittedName>
        <fullName evidence="1">Uncharacterized protein</fullName>
    </submittedName>
</protein>
<accession>E1KNW0</accession>